<evidence type="ECO:0000313" key="1">
    <source>
        <dbReference type="EMBL" id="SMO91962.1"/>
    </source>
</evidence>
<dbReference type="RefSeq" id="WP_142664307.1">
    <property type="nucleotide sequence ID" value="NZ_FXTK01000018.1"/>
</dbReference>
<keyword evidence="2" id="KW-1185">Reference proteome</keyword>
<accession>A0A521F6Y6</accession>
<organism evidence="1 2">
    <name type="scientific">Paracoccus laeviglucosivorans</name>
    <dbReference type="NCBI Taxonomy" id="1197861"/>
    <lineage>
        <taxon>Bacteria</taxon>
        <taxon>Pseudomonadati</taxon>
        <taxon>Pseudomonadota</taxon>
        <taxon>Alphaproteobacteria</taxon>
        <taxon>Rhodobacterales</taxon>
        <taxon>Paracoccaceae</taxon>
        <taxon>Paracoccus</taxon>
    </lineage>
</organism>
<sequence>MAQNFATERQTIGFADRLLMLLGLKTTDKQTLCADRMSALDDPATRQALADLPEHLLWDIGVISAAPDKVMKPVEGEALRRHMW</sequence>
<evidence type="ECO:0008006" key="3">
    <source>
        <dbReference type="Google" id="ProtNLM"/>
    </source>
</evidence>
<dbReference type="OrthoDB" id="7776219at2"/>
<dbReference type="Proteomes" id="UP000319014">
    <property type="component" value="Unassembled WGS sequence"/>
</dbReference>
<dbReference type="EMBL" id="FXTK01000018">
    <property type="protein sequence ID" value="SMO91962.1"/>
    <property type="molecule type" value="Genomic_DNA"/>
</dbReference>
<evidence type="ECO:0000313" key="2">
    <source>
        <dbReference type="Proteomes" id="UP000319014"/>
    </source>
</evidence>
<gene>
    <name evidence="1" type="ORF">SAMN06265221_11868</name>
</gene>
<reference evidence="1 2" key="1">
    <citation type="submission" date="2017-05" db="EMBL/GenBank/DDBJ databases">
        <authorList>
            <person name="Varghese N."/>
            <person name="Submissions S."/>
        </authorList>
    </citation>
    <scope>NUCLEOTIDE SEQUENCE [LARGE SCALE GENOMIC DNA]</scope>
    <source>
        <strain evidence="1 2">DSM 100094</strain>
    </source>
</reference>
<proteinExistence type="predicted"/>
<dbReference type="AlphaFoldDB" id="A0A521F6Y6"/>
<protein>
    <recommendedName>
        <fullName evidence="3">DUF1127 domain-containing protein</fullName>
    </recommendedName>
</protein>
<name>A0A521F6Y6_9RHOB</name>